<dbReference type="InterPro" id="IPR001789">
    <property type="entry name" value="Sig_transdc_resp-reg_receiver"/>
</dbReference>
<dbReference type="SMART" id="SM00448">
    <property type="entry name" value="REC"/>
    <property type="match status" value="1"/>
</dbReference>
<dbReference type="OrthoDB" id="9802426at2"/>
<dbReference type="SUPFAM" id="SSF46894">
    <property type="entry name" value="C-terminal effector domain of the bipartite response regulators"/>
    <property type="match status" value="1"/>
</dbReference>
<comment type="caution">
    <text evidence="6">The sequence shown here is derived from an EMBL/GenBank/DDBJ whole genome shotgun (WGS) entry which is preliminary data.</text>
</comment>
<protein>
    <submittedName>
        <fullName evidence="6">Two-component system response regulator BaeR</fullName>
    </submittedName>
</protein>
<dbReference type="InterPro" id="IPR001867">
    <property type="entry name" value="OmpR/PhoB-type_DNA-bd"/>
</dbReference>
<dbReference type="SUPFAM" id="SSF52172">
    <property type="entry name" value="CheY-like"/>
    <property type="match status" value="1"/>
</dbReference>
<dbReference type="EMBL" id="SMBU01000021">
    <property type="protein sequence ID" value="TCU92683.1"/>
    <property type="molecule type" value="Genomic_DNA"/>
</dbReference>
<dbReference type="GO" id="GO:0032993">
    <property type="term" value="C:protein-DNA complex"/>
    <property type="evidence" value="ECO:0007669"/>
    <property type="project" value="TreeGrafter"/>
</dbReference>
<feature type="domain" description="Response regulatory" evidence="4">
    <location>
        <begin position="4"/>
        <end position="118"/>
    </location>
</feature>
<dbReference type="SMART" id="SM00862">
    <property type="entry name" value="Trans_reg_C"/>
    <property type="match status" value="1"/>
</dbReference>
<dbReference type="AlphaFoldDB" id="A0A4R3UQ45"/>
<dbReference type="InterPro" id="IPR039420">
    <property type="entry name" value="WalR-like"/>
</dbReference>
<dbReference type="GO" id="GO:0000976">
    <property type="term" value="F:transcription cis-regulatory region binding"/>
    <property type="evidence" value="ECO:0007669"/>
    <property type="project" value="TreeGrafter"/>
</dbReference>
<keyword evidence="1 3" id="KW-0238">DNA-binding</keyword>
<feature type="domain" description="OmpR/PhoB-type" evidence="5">
    <location>
        <begin position="129"/>
        <end position="228"/>
    </location>
</feature>
<dbReference type="GO" id="GO:0005829">
    <property type="term" value="C:cytosol"/>
    <property type="evidence" value="ECO:0007669"/>
    <property type="project" value="TreeGrafter"/>
</dbReference>
<sequence length="229" mass="25308">MSELILVVEDEPKLAALVCDYLQAAGFRSEWLDDGRVALARLKTGAMPAAVLLDVMLPGLDGLEVCRAVRAFSDVPIVICSARVEELDRLLGLELGADDYVCKPFSPRELVARVKALLRRAQGRLAPVALVPMAGGFAVDEAGQRILWREQALALTPVEFRLLRRLLQQPGRVFERTQLLDLIHEDFRDVSDRVVDSHVKNIRRKLAGLAPPQTCIASVYGVGYRLDLA</sequence>
<dbReference type="GO" id="GO:0000156">
    <property type="term" value="F:phosphorelay response regulator activity"/>
    <property type="evidence" value="ECO:0007669"/>
    <property type="project" value="TreeGrafter"/>
</dbReference>
<gene>
    <name evidence="6" type="ORF">EV671_102158</name>
</gene>
<dbReference type="GO" id="GO:0006355">
    <property type="term" value="P:regulation of DNA-templated transcription"/>
    <property type="evidence" value="ECO:0007669"/>
    <property type="project" value="InterPro"/>
</dbReference>
<organism evidence="6 7">
    <name type="scientific">Roseateles saccharophilus</name>
    <name type="common">Pseudomonas saccharophila</name>
    <dbReference type="NCBI Taxonomy" id="304"/>
    <lineage>
        <taxon>Bacteria</taxon>
        <taxon>Pseudomonadati</taxon>
        <taxon>Pseudomonadota</taxon>
        <taxon>Betaproteobacteria</taxon>
        <taxon>Burkholderiales</taxon>
        <taxon>Sphaerotilaceae</taxon>
        <taxon>Roseateles</taxon>
    </lineage>
</organism>
<dbReference type="PANTHER" id="PTHR48111:SF59">
    <property type="entry name" value="TRANSCRIPTIONAL REGULATORY PROTEIN BAER"/>
    <property type="match status" value="1"/>
</dbReference>
<dbReference type="PROSITE" id="PS51755">
    <property type="entry name" value="OMPR_PHOB"/>
    <property type="match status" value="1"/>
</dbReference>
<dbReference type="InterPro" id="IPR016032">
    <property type="entry name" value="Sig_transdc_resp-reg_C-effctor"/>
</dbReference>
<proteinExistence type="predicted"/>
<evidence type="ECO:0000256" key="1">
    <source>
        <dbReference type="ARBA" id="ARBA00023125"/>
    </source>
</evidence>
<dbReference type="CDD" id="cd00383">
    <property type="entry name" value="trans_reg_C"/>
    <property type="match status" value="1"/>
</dbReference>
<name>A0A4R3UQ45_ROSSA</name>
<dbReference type="PANTHER" id="PTHR48111">
    <property type="entry name" value="REGULATOR OF RPOS"/>
    <property type="match status" value="1"/>
</dbReference>
<dbReference type="Pfam" id="PF00486">
    <property type="entry name" value="Trans_reg_C"/>
    <property type="match status" value="1"/>
</dbReference>
<dbReference type="Gene3D" id="6.10.250.690">
    <property type="match status" value="1"/>
</dbReference>
<dbReference type="InterPro" id="IPR036388">
    <property type="entry name" value="WH-like_DNA-bd_sf"/>
</dbReference>
<evidence type="ECO:0000256" key="2">
    <source>
        <dbReference type="PROSITE-ProRule" id="PRU00169"/>
    </source>
</evidence>
<reference evidence="6 7" key="1">
    <citation type="submission" date="2019-03" db="EMBL/GenBank/DDBJ databases">
        <title>Genomic Encyclopedia of Type Strains, Phase IV (KMG-IV): sequencing the most valuable type-strain genomes for metagenomic binning, comparative biology and taxonomic classification.</title>
        <authorList>
            <person name="Goeker M."/>
        </authorList>
    </citation>
    <scope>NUCLEOTIDE SEQUENCE [LARGE SCALE GENOMIC DNA]</scope>
    <source>
        <strain evidence="6 7">DSM 654</strain>
    </source>
</reference>
<dbReference type="Gene3D" id="3.40.50.2300">
    <property type="match status" value="1"/>
</dbReference>
<keyword evidence="2" id="KW-0597">Phosphoprotein</keyword>
<accession>A0A4R3UQ45</accession>
<evidence type="ECO:0000259" key="5">
    <source>
        <dbReference type="PROSITE" id="PS51755"/>
    </source>
</evidence>
<evidence type="ECO:0000259" key="4">
    <source>
        <dbReference type="PROSITE" id="PS50110"/>
    </source>
</evidence>
<dbReference type="Proteomes" id="UP000295110">
    <property type="component" value="Unassembled WGS sequence"/>
</dbReference>
<dbReference type="RefSeq" id="WP_132573794.1">
    <property type="nucleotide sequence ID" value="NZ_CBCSGL010000049.1"/>
</dbReference>
<feature type="DNA-binding region" description="OmpR/PhoB-type" evidence="3">
    <location>
        <begin position="129"/>
        <end position="228"/>
    </location>
</feature>
<keyword evidence="7" id="KW-1185">Reference proteome</keyword>
<feature type="modified residue" description="4-aspartylphosphate" evidence="2">
    <location>
        <position position="54"/>
    </location>
</feature>
<evidence type="ECO:0000313" key="7">
    <source>
        <dbReference type="Proteomes" id="UP000295110"/>
    </source>
</evidence>
<dbReference type="Pfam" id="PF00072">
    <property type="entry name" value="Response_reg"/>
    <property type="match status" value="1"/>
</dbReference>
<dbReference type="PROSITE" id="PS50110">
    <property type="entry name" value="RESPONSE_REGULATORY"/>
    <property type="match status" value="1"/>
</dbReference>
<evidence type="ECO:0000313" key="6">
    <source>
        <dbReference type="EMBL" id="TCU92683.1"/>
    </source>
</evidence>
<evidence type="ECO:0000256" key="3">
    <source>
        <dbReference type="PROSITE-ProRule" id="PRU01091"/>
    </source>
</evidence>
<dbReference type="InterPro" id="IPR011006">
    <property type="entry name" value="CheY-like_superfamily"/>
</dbReference>
<dbReference type="Gene3D" id="1.10.10.10">
    <property type="entry name" value="Winged helix-like DNA-binding domain superfamily/Winged helix DNA-binding domain"/>
    <property type="match status" value="1"/>
</dbReference>